<dbReference type="InterPro" id="IPR006674">
    <property type="entry name" value="HD_domain"/>
</dbReference>
<dbReference type="STRING" id="1123291.SAMN04490355_101644"/>
<dbReference type="OrthoDB" id="9778453at2"/>
<sequence length="185" mass="20561">MHAKIMELLPEINWIKDVKLRDAVVESYVDALTEGGWEPGDMTNIPFALAFPNCPTSYLQHVRAVTRMSLTILEEYNSIYKGHGDFLLDHDRLIAGAILHDIGKLVEWEKGPDGKFGKSQAGKDLRHPFSGTVIAMRNGISTDIAHIIANHAHEGDGARRSPEGVVINKVDMMNFDSIKSHLGYL</sequence>
<dbReference type="Proteomes" id="UP000199520">
    <property type="component" value="Unassembled WGS sequence"/>
</dbReference>
<reference evidence="3" key="1">
    <citation type="submission" date="2016-10" db="EMBL/GenBank/DDBJ databases">
        <authorList>
            <person name="Varghese N."/>
            <person name="Submissions S."/>
        </authorList>
    </citation>
    <scope>NUCLEOTIDE SEQUENCE [LARGE SCALE GENOMIC DNA]</scope>
    <source>
        <strain evidence="3">DSM 13327</strain>
    </source>
</reference>
<evidence type="ECO:0000313" key="3">
    <source>
        <dbReference type="Proteomes" id="UP000199520"/>
    </source>
</evidence>
<evidence type="ECO:0000259" key="1">
    <source>
        <dbReference type="Pfam" id="PF01966"/>
    </source>
</evidence>
<dbReference type="SUPFAM" id="SSF109604">
    <property type="entry name" value="HD-domain/PDEase-like"/>
    <property type="match status" value="1"/>
</dbReference>
<dbReference type="InterPro" id="IPR006675">
    <property type="entry name" value="HDIG_dom"/>
</dbReference>
<dbReference type="Pfam" id="PF01966">
    <property type="entry name" value="HD"/>
    <property type="match status" value="1"/>
</dbReference>
<dbReference type="AlphaFoldDB" id="A0A1I4K8U1"/>
<evidence type="ECO:0000313" key="2">
    <source>
        <dbReference type="EMBL" id="SFL75001.1"/>
    </source>
</evidence>
<name>A0A1I4K8U1_9FIRM</name>
<dbReference type="NCBIfam" id="TIGR00277">
    <property type="entry name" value="HDIG"/>
    <property type="match status" value="1"/>
</dbReference>
<dbReference type="EMBL" id="FOTS01000016">
    <property type="protein sequence ID" value="SFL75001.1"/>
    <property type="molecule type" value="Genomic_DNA"/>
</dbReference>
<keyword evidence="3" id="KW-1185">Reference proteome</keyword>
<feature type="domain" description="HD" evidence="1">
    <location>
        <begin position="58"/>
        <end position="171"/>
    </location>
</feature>
<accession>A0A1I4K8U1</accession>
<gene>
    <name evidence="2" type="ORF">SAMN04490355_101644</name>
</gene>
<dbReference type="InterPro" id="IPR003607">
    <property type="entry name" value="HD/PDEase_dom"/>
</dbReference>
<proteinExistence type="predicted"/>
<organism evidence="2 3">
    <name type="scientific">Pelosinus propionicus DSM 13327</name>
    <dbReference type="NCBI Taxonomy" id="1123291"/>
    <lineage>
        <taxon>Bacteria</taxon>
        <taxon>Bacillati</taxon>
        <taxon>Bacillota</taxon>
        <taxon>Negativicutes</taxon>
        <taxon>Selenomonadales</taxon>
        <taxon>Sporomusaceae</taxon>
        <taxon>Pelosinus</taxon>
    </lineage>
</organism>
<dbReference type="Gene3D" id="1.10.3210.10">
    <property type="entry name" value="Hypothetical protein af1432"/>
    <property type="match status" value="1"/>
</dbReference>
<protein>
    <submittedName>
        <fullName evidence="2">HDIG domain-containing protein</fullName>
    </submittedName>
</protein>
<dbReference type="CDD" id="cd00077">
    <property type="entry name" value="HDc"/>
    <property type="match status" value="1"/>
</dbReference>